<name>A0ABR6NKC3_9SPHN</name>
<sequence>MKMLWGQFRPRPWKPPDRLIREAPARLKPLREEGERRTAQALHDGPAMPVQQGTVP</sequence>
<comment type="caution">
    <text evidence="2">The sequence shown here is derived from an EMBL/GenBank/DDBJ whole genome shotgun (WGS) entry which is preliminary data.</text>
</comment>
<reference evidence="2 3" key="1">
    <citation type="submission" date="2020-08" db="EMBL/GenBank/DDBJ databases">
        <title>Exploring microbial biodiversity for novel pathways involved in the catabolism of aromatic compounds derived from lignin.</title>
        <authorList>
            <person name="Elkins J."/>
        </authorList>
    </citation>
    <scope>NUCLEOTIDE SEQUENCE [LARGE SCALE GENOMIC DNA]</scope>
    <source>
        <strain evidence="2 3">B1D3A</strain>
    </source>
</reference>
<proteinExistence type="predicted"/>
<feature type="compositionally biased region" description="Basic and acidic residues" evidence="1">
    <location>
        <begin position="28"/>
        <end position="38"/>
    </location>
</feature>
<feature type="region of interest" description="Disordered" evidence="1">
    <location>
        <begin position="28"/>
        <end position="56"/>
    </location>
</feature>
<keyword evidence="3" id="KW-1185">Reference proteome</keyword>
<organism evidence="2 3">
    <name type="scientific">Sphingobium lignivorans</name>
    <dbReference type="NCBI Taxonomy" id="2735886"/>
    <lineage>
        <taxon>Bacteria</taxon>
        <taxon>Pseudomonadati</taxon>
        <taxon>Pseudomonadota</taxon>
        <taxon>Alphaproteobacteria</taxon>
        <taxon>Sphingomonadales</taxon>
        <taxon>Sphingomonadaceae</taxon>
        <taxon>Sphingobium</taxon>
    </lineage>
</organism>
<gene>
    <name evidence="2" type="ORF">HNP60_003710</name>
</gene>
<evidence type="ECO:0000313" key="3">
    <source>
        <dbReference type="Proteomes" id="UP001138540"/>
    </source>
</evidence>
<evidence type="ECO:0000256" key="1">
    <source>
        <dbReference type="SAM" id="MobiDB-lite"/>
    </source>
</evidence>
<evidence type="ECO:0000313" key="2">
    <source>
        <dbReference type="EMBL" id="MBB5987736.1"/>
    </source>
</evidence>
<protein>
    <submittedName>
        <fullName evidence="2">Uncharacterized protein</fullName>
    </submittedName>
</protein>
<dbReference type="EMBL" id="JACHKA010000001">
    <property type="protein sequence ID" value="MBB5987736.1"/>
    <property type="molecule type" value="Genomic_DNA"/>
</dbReference>
<accession>A0ABR6NKC3</accession>
<dbReference type="Proteomes" id="UP001138540">
    <property type="component" value="Unassembled WGS sequence"/>
</dbReference>